<comment type="similarity">
    <text evidence="1 3">Belongs to the DapA family.</text>
</comment>
<protein>
    <submittedName>
        <fullName evidence="4">Dihydrodipicolinate synthase/N-acetylneuraminate lyase</fullName>
    </submittedName>
</protein>
<dbReference type="InterPro" id="IPR002220">
    <property type="entry name" value="DapA-like"/>
</dbReference>
<dbReference type="PANTHER" id="PTHR12128">
    <property type="entry name" value="DIHYDRODIPICOLINATE SYNTHASE"/>
    <property type="match status" value="1"/>
</dbReference>
<organism evidence="4 5">
    <name type="scientific">Bifidobacterium panos</name>
    <dbReference type="NCBI Taxonomy" id="2675321"/>
    <lineage>
        <taxon>Bacteria</taxon>
        <taxon>Bacillati</taxon>
        <taxon>Actinomycetota</taxon>
        <taxon>Actinomycetes</taxon>
        <taxon>Bifidobacteriales</taxon>
        <taxon>Bifidobacteriaceae</taxon>
        <taxon>Bifidobacterium</taxon>
    </lineage>
</organism>
<dbReference type="SMART" id="SM01130">
    <property type="entry name" value="DHDPS"/>
    <property type="match status" value="1"/>
</dbReference>
<keyword evidence="2 3" id="KW-0456">Lyase</keyword>
<dbReference type="GO" id="GO:0016829">
    <property type="term" value="F:lyase activity"/>
    <property type="evidence" value="ECO:0007669"/>
    <property type="project" value="UniProtKB-KW"/>
</dbReference>
<dbReference type="InterPro" id="IPR013785">
    <property type="entry name" value="Aldolase_TIM"/>
</dbReference>
<dbReference type="PIRSF" id="PIRSF001365">
    <property type="entry name" value="DHDPS"/>
    <property type="match status" value="1"/>
</dbReference>
<dbReference type="CDD" id="cd00408">
    <property type="entry name" value="DHDPS-like"/>
    <property type="match status" value="1"/>
</dbReference>
<evidence type="ECO:0000313" key="5">
    <source>
        <dbReference type="Proteomes" id="UP000553756"/>
    </source>
</evidence>
<dbReference type="EMBL" id="JAAIIJ010000004">
    <property type="protein sequence ID" value="NMN01799.1"/>
    <property type="molecule type" value="Genomic_DNA"/>
</dbReference>
<sequence>MSVRPEIITASVTAFDADGELSREENTKFLRRIEPYVDGVLCAGTNGEFPALSAKERIALFDWTLQVFGCERTIVHVGAPSAYQALELAKQAAELGATRFAAITPYYLRASAYGVLEYYRKLRDAVEGELYAYIFPDVAGTDVSAVTLSKLAELGIDGVKLSGAASTRIEEYRQAAPNMPLWSGNDADLPHVLAAGGRGVVSGVSGVAPQAWAALRDAFIADDEEAQEAAQRNVQALVKVLGPSIANLKYALNELGIAMGACRMSIDEPDETVKEAIAHLLHNTNIER</sequence>
<proteinExistence type="inferred from homology"/>
<dbReference type="Gene3D" id="3.20.20.70">
    <property type="entry name" value="Aldolase class I"/>
    <property type="match status" value="1"/>
</dbReference>
<evidence type="ECO:0000256" key="1">
    <source>
        <dbReference type="ARBA" id="ARBA00007592"/>
    </source>
</evidence>
<accession>A0ABX1SYW2</accession>
<keyword evidence="5" id="KW-1185">Reference proteome</keyword>
<dbReference type="SUPFAM" id="SSF51569">
    <property type="entry name" value="Aldolase"/>
    <property type="match status" value="1"/>
</dbReference>
<dbReference type="PRINTS" id="PR00146">
    <property type="entry name" value="DHPICSNTHASE"/>
</dbReference>
<evidence type="ECO:0000313" key="4">
    <source>
        <dbReference type="EMBL" id="NMN01799.1"/>
    </source>
</evidence>
<dbReference type="RefSeq" id="WP_172144257.1">
    <property type="nucleotide sequence ID" value="NZ_JAAIIJ010000004.1"/>
</dbReference>
<reference evidence="4 5" key="1">
    <citation type="submission" date="2020-02" db="EMBL/GenBank/DDBJ databases">
        <title>Characterization of phylogenetic diversity of novel bifidobacterial species isolated in Czech ZOOs.</title>
        <authorList>
            <person name="Lugli G.A."/>
            <person name="Vera N.B."/>
            <person name="Ventura M."/>
        </authorList>
    </citation>
    <scope>NUCLEOTIDE SEQUENCE [LARGE SCALE GENOMIC DNA]</scope>
    <source>
        <strain evidence="4 5">DSM 109963</strain>
    </source>
</reference>
<name>A0ABX1SYW2_9BIFI</name>
<evidence type="ECO:0000256" key="2">
    <source>
        <dbReference type="ARBA" id="ARBA00023239"/>
    </source>
</evidence>
<dbReference type="Proteomes" id="UP000553756">
    <property type="component" value="Unassembled WGS sequence"/>
</dbReference>
<comment type="caution">
    <text evidence="4">The sequence shown here is derived from an EMBL/GenBank/DDBJ whole genome shotgun (WGS) entry which is preliminary data.</text>
</comment>
<evidence type="ECO:0000256" key="3">
    <source>
        <dbReference type="PIRNR" id="PIRNR001365"/>
    </source>
</evidence>
<dbReference type="PANTHER" id="PTHR12128:SF66">
    <property type="entry name" value="4-HYDROXY-2-OXOGLUTARATE ALDOLASE, MITOCHONDRIAL"/>
    <property type="match status" value="1"/>
</dbReference>
<gene>
    <name evidence="4" type="ORF">G1C94_0420</name>
</gene>
<dbReference type="Pfam" id="PF00701">
    <property type="entry name" value="DHDPS"/>
    <property type="match status" value="1"/>
</dbReference>